<dbReference type="Pfam" id="PF03995">
    <property type="entry name" value="Inhibitor_I36"/>
    <property type="match status" value="1"/>
</dbReference>
<keyword evidence="1" id="KW-0732">Signal</keyword>
<sequence length="125" mass="13121">MIRKKIAAVVGTAMLAGLGIAATATPANAAWSDCSSGALCAYLSDNGAGDPGEVFGDNSNLLQYHKFDNAESVYNNGNNCNVRIHDGLNYTGDSFVLPRGARVSNLDGFRNGDFADDLASNNWCV</sequence>
<dbReference type="RefSeq" id="WP_194041773.1">
    <property type="nucleotide sequence ID" value="NZ_CP063373.1"/>
</dbReference>
<dbReference type="KEGG" id="sfeu:IM697_39990"/>
<keyword evidence="3" id="KW-1185">Reference proteome</keyword>
<organism evidence="2 3">
    <name type="scientific">Streptomyces ferrugineus</name>
    <dbReference type="NCBI Taxonomy" id="1413221"/>
    <lineage>
        <taxon>Bacteria</taxon>
        <taxon>Bacillati</taxon>
        <taxon>Actinomycetota</taxon>
        <taxon>Actinomycetes</taxon>
        <taxon>Kitasatosporales</taxon>
        <taxon>Streptomycetaceae</taxon>
        <taxon>Streptomyces</taxon>
    </lineage>
</organism>
<proteinExistence type="predicted"/>
<evidence type="ECO:0000313" key="3">
    <source>
        <dbReference type="Proteomes" id="UP000594205"/>
    </source>
</evidence>
<evidence type="ECO:0000256" key="1">
    <source>
        <dbReference type="SAM" id="SignalP"/>
    </source>
</evidence>
<name>A0A7M2SL08_9ACTN</name>
<dbReference type="Gene3D" id="2.60.20.10">
    <property type="entry name" value="Crystallins"/>
    <property type="match status" value="1"/>
</dbReference>
<protein>
    <submittedName>
        <fullName evidence="2">Peptidase inhibitor family I36 protein</fullName>
    </submittedName>
</protein>
<reference evidence="2 3" key="1">
    <citation type="submission" date="2020-10" db="EMBL/GenBank/DDBJ databases">
        <title>Streptomyces ferrugineus complate genome analysis.</title>
        <authorList>
            <person name="Anwar N."/>
        </authorList>
    </citation>
    <scope>NUCLEOTIDE SEQUENCE [LARGE SCALE GENOMIC DNA]</scope>
    <source>
        <strain evidence="2 3">CCTCC AA2014009</strain>
    </source>
</reference>
<feature type="signal peptide" evidence="1">
    <location>
        <begin position="1"/>
        <end position="29"/>
    </location>
</feature>
<accession>A0A7M2SL08</accession>
<dbReference type="EMBL" id="CP063373">
    <property type="protein sequence ID" value="QOV36133.1"/>
    <property type="molecule type" value="Genomic_DNA"/>
</dbReference>
<evidence type="ECO:0000313" key="2">
    <source>
        <dbReference type="EMBL" id="QOV36133.1"/>
    </source>
</evidence>
<dbReference type="Proteomes" id="UP000594205">
    <property type="component" value="Chromosome"/>
</dbReference>
<gene>
    <name evidence="2" type="ORF">IM697_39990</name>
</gene>
<feature type="chain" id="PRO_5030882205" evidence="1">
    <location>
        <begin position="30"/>
        <end position="125"/>
    </location>
</feature>
<dbReference type="AlphaFoldDB" id="A0A7M2SL08"/>